<comment type="caution">
    <text evidence="2">The sequence shown here is derived from an EMBL/GenBank/DDBJ whole genome shotgun (WGS) entry which is preliminary data.</text>
</comment>
<evidence type="ECO:0000313" key="2">
    <source>
        <dbReference type="EMBL" id="KAJ6251294.1"/>
    </source>
</evidence>
<evidence type="ECO:0000256" key="1">
    <source>
        <dbReference type="SAM" id="MobiDB-lite"/>
    </source>
</evidence>
<reference evidence="2" key="1">
    <citation type="submission" date="2022-08" db="EMBL/GenBank/DDBJ databases">
        <title>Novel sulfate-reducing endosymbionts in the free-living metamonad Anaeramoeba.</title>
        <authorList>
            <person name="Jerlstrom-Hultqvist J."/>
            <person name="Cepicka I."/>
            <person name="Gallot-Lavallee L."/>
            <person name="Salas-Leiva D."/>
            <person name="Curtis B.A."/>
            <person name="Zahonova K."/>
            <person name="Pipaliya S."/>
            <person name="Dacks J."/>
            <person name="Roger A.J."/>
        </authorList>
    </citation>
    <scope>NUCLEOTIDE SEQUENCE</scope>
    <source>
        <strain evidence="2">Schooner1</strain>
    </source>
</reference>
<dbReference type="EMBL" id="JAOAOG010000062">
    <property type="protein sequence ID" value="KAJ6251294.1"/>
    <property type="molecule type" value="Genomic_DNA"/>
</dbReference>
<protein>
    <submittedName>
        <fullName evidence="2">DNAj</fullName>
    </submittedName>
</protein>
<feature type="compositionally biased region" description="Basic residues" evidence="1">
    <location>
        <begin position="121"/>
        <end position="142"/>
    </location>
</feature>
<keyword evidence="3" id="KW-1185">Reference proteome</keyword>
<dbReference type="InterPro" id="IPR001623">
    <property type="entry name" value="DnaJ_domain"/>
</dbReference>
<sequence>MDYAGTMASVRARDASPEQIKKAYRRLARELHRTSRPPRAPRTASRTCRALTRCCPTPKREMYDRGVDPSAPGGGQAASAPASGSRTSSRPSSAPPKERRPSAVPSRGPVAARTHCCGSGHPRRGRLRRAPRGPGRHRRPVLHVRGQLLPSGHLSRAPVTSAVAAVWSSASRGPSSVRS</sequence>
<feature type="compositionally biased region" description="Low complexity" evidence="1">
    <location>
        <begin position="41"/>
        <end position="50"/>
    </location>
</feature>
<feature type="compositionally biased region" description="Basic and acidic residues" evidence="1">
    <location>
        <begin position="11"/>
        <end position="20"/>
    </location>
</feature>
<evidence type="ECO:0000313" key="3">
    <source>
        <dbReference type="Proteomes" id="UP001150062"/>
    </source>
</evidence>
<organism evidence="2 3">
    <name type="scientific">Anaeramoeba flamelloides</name>
    <dbReference type="NCBI Taxonomy" id="1746091"/>
    <lineage>
        <taxon>Eukaryota</taxon>
        <taxon>Metamonada</taxon>
        <taxon>Anaeramoebidae</taxon>
        <taxon>Anaeramoeba</taxon>
    </lineage>
</organism>
<feature type="compositionally biased region" description="Basic and acidic residues" evidence="1">
    <location>
        <begin position="58"/>
        <end position="67"/>
    </location>
</feature>
<dbReference type="Proteomes" id="UP001150062">
    <property type="component" value="Unassembled WGS sequence"/>
</dbReference>
<feature type="region of interest" description="Disordered" evidence="1">
    <location>
        <begin position="29"/>
        <end position="160"/>
    </location>
</feature>
<proteinExistence type="predicted"/>
<feature type="region of interest" description="Disordered" evidence="1">
    <location>
        <begin position="1"/>
        <end position="20"/>
    </location>
</feature>
<name>A0ABQ8Z3N1_9EUKA</name>
<dbReference type="SUPFAM" id="SSF46565">
    <property type="entry name" value="Chaperone J-domain"/>
    <property type="match status" value="1"/>
</dbReference>
<dbReference type="InterPro" id="IPR036869">
    <property type="entry name" value="J_dom_sf"/>
</dbReference>
<gene>
    <name evidence="2" type="ORF">M0813_15138</name>
</gene>
<dbReference type="CDD" id="cd06257">
    <property type="entry name" value="DnaJ"/>
    <property type="match status" value="1"/>
</dbReference>
<accession>A0ABQ8Z3N1</accession>
<dbReference type="Gene3D" id="1.10.287.110">
    <property type="entry name" value="DnaJ domain"/>
    <property type="match status" value="1"/>
</dbReference>
<feature type="compositionally biased region" description="Low complexity" evidence="1">
    <location>
        <begin position="77"/>
        <end position="92"/>
    </location>
</feature>